<sequence>MTDILVIEDDALVRESVLEVLEAQGFRAIGAQNGQVGLRLAEEHLPDLILCDILMPGLDGYAVLAALSDNPLTQGIPFVFLTARVAKLNWRQAMAMGADDYLPKPFTAEELLETVAIRLKKHALLRSLPDTFNTKKPAAPPQHSISHFAPNQGIPLHPDSFWQVHHGLVKLSAALVEGEPVVVGWAVAPMLFGTDAVESEVYYQASAVGRVELAKFSAQEVAASPHMAQALLSRLYQSNALLAVCGQRRADDRLRGLLLLLKREVGEPCRGGTRLRVRFTHQDLANTIGTARATVTLLLNRFKQCGWIAVESDRRLCISDALPH</sequence>
<dbReference type="Gene3D" id="1.10.10.10">
    <property type="entry name" value="Winged helix-like DNA-binding domain superfamily/Winged helix DNA-binding domain"/>
    <property type="match status" value="1"/>
</dbReference>
<dbReference type="SUPFAM" id="SSF51206">
    <property type="entry name" value="cAMP-binding domain-like"/>
    <property type="match status" value="1"/>
</dbReference>
<dbReference type="STRING" id="251221.gene:10761078"/>
<keyword evidence="4" id="KW-0804">Transcription</keyword>
<protein>
    <submittedName>
        <fullName evidence="8">Two-component response regulator</fullName>
    </submittedName>
</protein>
<dbReference type="SMART" id="SM00448">
    <property type="entry name" value="REC"/>
    <property type="match status" value="1"/>
</dbReference>
<dbReference type="GO" id="GO:0000976">
    <property type="term" value="F:transcription cis-regulatory region binding"/>
    <property type="evidence" value="ECO:0000318"/>
    <property type="project" value="GO_Central"/>
</dbReference>
<accession>Q7NFG2</accession>
<proteinExistence type="predicted"/>
<keyword evidence="3" id="KW-0238">DNA-binding</keyword>
<evidence type="ECO:0000259" key="6">
    <source>
        <dbReference type="PROSITE" id="PS50110"/>
    </source>
</evidence>
<evidence type="ECO:0000256" key="2">
    <source>
        <dbReference type="ARBA" id="ARBA00023015"/>
    </source>
</evidence>
<dbReference type="Pfam" id="PF00072">
    <property type="entry name" value="Response_reg"/>
    <property type="match status" value="1"/>
</dbReference>
<dbReference type="InterPro" id="IPR001789">
    <property type="entry name" value="Sig_transdc_resp-reg_receiver"/>
</dbReference>
<reference evidence="8 9" key="1">
    <citation type="journal article" date="2003" name="DNA Res.">
        <title>Complete genome structure of Gloeobacter violaceus PCC 7421, a cyanobacterium that lacks thylakoids.</title>
        <authorList>
            <person name="Nakamura Y."/>
            <person name="Kaneko T."/>
            <person name="Sato S."/>
            <person name="Mimuro M."/>
            <person name="Miyashita H."/>
            <person name="Tsuchiya T."/>
            <person name="Sasamoto S."/>
            <person name="Watanabe A."/>
            <person name="Kawashima K."/>
            <person name="Kishida Y."/>
            <person name="Kiyokawa C."/>
            <person name="Kohara M."/>
            <person name="Matsumoto M."/>
            <person name="Matsuno A."/>
            <person name="Nakazaki N."/>
            <person name="Shimpo S."/>
            <person name="Takeuchi C."/>
            <person name="Yamada M."/>
            <person name="Tabata S."/>
        </authorList>
    </citation>
    <scope>NUCLEOTIDE SEQUENCE [LARGE SCALE GENOMIC DNA]</scope>
    <source>
        <strain evidence="9">ATCC 29082 / PCC 7421</strain>
    </source>
</reference>
<dbReference type="EnsemblBacteria" id="BAC91504">
    <property type="protein sequence ID" value="BAC91504"/>
    <property type="gene ID" value="BAC91504"/>
</dbReference>
<dbReference type="SMART" id="SM00419">
    <property type="entry name" value="HTH_CRP"/>
    <property type="match status" value="1"/>
</dbReference>
<dbReference type="AlphaFoldDB" id="Q7NFG2"/>
<dbReference type="InParanoid" id="Q7NFG2"/>
<dbReference type="KEGG" id="gvi:glr3563"/>
<dbReference type="PANTHER" id="PTHR48111:SF4">
    <property type="entry name" value="DNA-BINDING DUAL TRANSCRIPTIONAL REGULATOR OMPR"/>
    <property type="match status" value="1"/>
</dbReference>
<dbReference type="InterPro" id="IPR011006">
    <property type="entry name" value="CheY-like_superfamily"/>
</dbReference>
<organism evidence="8 9">
    <name type="scientific">Gloeobacter violaceus (strain ATCC 29082 / PCC 7421)</name>
    <dbReference type="NCBI Taxonomy" id="251221"/>
    <lineage>
        <taxon>Bacteria</taxon>
        <taxon>Bacillati</taxon>
        <taxon>Cyanobacteriota</taxon>
        <taxon>Cyanophyceae</taxon>
        <taxon>Gloeobacterales</taxon>
        <taxon>Gloeobacteraceae</taxon>
        <taxon>Gloeobacter</taxon>
    </lineage>
</organism>
<dbReference type="Proteomes" id="UP000000557">
    <property type="component" value="Chromosome"/>
</dbReference>
<dbReference type="InterPro" id="IPR012318">
    <property type="entry name" value="HTH_CRP"/>
</dbReference>
<evidence type="ECO:0000259" key="7">
    <source>
        <dbReference type="PROSITE" id="PS51063"/>
    </source>
</evidence>
<dbReference type="GO" id="GO:0006355">
    <property type="term" value="P:regulation of DNA-templated transcription"/>
    <property type="evidence" value="ECO:0000318"/>
    <property type="project" value="GO_Central"/>
</dbReference>
<dbReference type="InterPro" id="IPR039420">
    <property type="entry name" value="WalR-like"/>
</dbReference>
<dbReference type="InterPro" id="IPR018490">
    <property type="entry name" value="cNMP-bd_dom_sf"/>
</dbReference>
<dbReference type="PROSITE" id="PS51063">
    <property type="entry name" value="HTH_CRP_2"/>
    <property type="match status" value="1"/>
</dbReference>
<dbReference type="GO" id="GO:0000156">
    <property type="term" value="F:phosphorelay response regulator activity"/>
    <property type="evidence" value="ECO:0000318"/>
    <property type="project" value="GO_Central"/>
</dbReference>
<dbReference type="GO" id="GO:0005829">
    <property type="term" value="C:cytosol"/>
    <property type="evidence" value="ECO:0000318"/>
    <property type="project" value="GO_Central"/>
</dbReference>
<dbReference type="PROSITE" id="PS50110">
    <property type="entry name" value="RESPONSE_REGULATORY"/>
    <property type="match status" value="1"/>
</dbReference>
<dbReference type="SUPFAM" id="SSF52172">
    <property type="entry name" value="CheY-like"/>
    <property type="match status" value="1"/>
</dbReference>
<feature type="domain" description="HTH crp-type" evidence="7">
    <location>
        <begin position="248"/>
        <end position="322"/>
    </location>
</feature>
<keyword evidence="1 5" id="KW-0597">Phosphoprotein</keyword>
<dbReference type="eggNOG" id="COG0745">
    <property type="taxonomic scope" value="Bacteria"/>
</dbReference>
<gene>
    <name evidence="8" type="ordered locus">glr3563</name>
</gene>
<keyword evidence="2" id="KW-0805">Transcription regulation</keyword>
<feature type="modified residue" description="4-aspartylphosphate" evidence="5">
    <location>
        <position position="52"/>
    </location>
</feature>
<dbReference type="HOGENOM" id="CLU_749564_0_0_3"/>
<dbReference type="GO" id="GO:0032993">
    <property type="term" value="C:protein-DNA complex"/>
    <property type="evidence" value="ECO:0000318"/>
    <property type="project" value="GO_Central"/>
</dbReference>
<keyword evidence="9" id="KW-1185">Reference proteome</keyword>
<dbReference type="InterPro" id="IPR036390">
    <property type="entry name" value="WH_DNA-bd_sf"/>
</dbReference>
<dbReference type="eggNOG" id="COG0664">
    <property type="taxonomic scope" value="Bacteria"/>
</dbReference>
<dbReference type="InterPro" id="IPR036388">
    <property type="entry name" value="WH-like_DNA-bd_sf"/>
</dbReference>
<evidence type="ECO:0000256" key="5">
    <source>
        <dbReference type="PROSITE-ProRule" id="PRU00169"/>
    </source>
</evidence>
<evidence type="ECO:0000256" key="3">
    <source>
        <dbReference type="ARBA" id="ARBA00023125"/>
    </source>
</evidence>
<dbReference type="RefSeq" id="WP_011143552.1">
    <property type="nucleotide sequence ID" value="NC_005125.1"/>
</dbReference>
<dbReference type="EMBL" id="BA000045">
    <property type="protein sequence ID" value="BAC91504.1"/>
    <property type="molecule type" value="Genomic_DNA"/>
</dbReference>
<dbReference type="OrthoDB" id="9812260at2"/>
<evidence type="ECO:0000256" key="4">
    <source>
        <dbReference type="ARBA" id="ARBA00023163"/>
    </source>
</evidence>
<reference evidence="8 9" key="2">
    <citation type="journal article" date="2003" name="DNA Res.">
        <title>Complete genome structure of Gloeobacter violaceus PCC 7421, a cyanobacterium that lacks thylakoids (supplement).</title>
        <authorList>
            <person name="Nakamura Y."/>
            <person name="Kaneko T."/>
            <person name="Sato S."/>
            <person name="Mimuro M."/>
            <person name="Miyashita H."/>
            <person name="Tsuchiya T."/>
            <person name="Sasamoto S."/>
            <person name="Watanabe A."/>
            <person name="Kawashima K."/>
            <person name="Kishida Y."/>
            <person name="Kiyokawa C."/>
            <person name="Kohara M."/>
            <person name="Matsumoto M."/>
            <person name="Matsuno A."/>
            <person name="Nakazaki N."/>
            <person name="Shimpo S."/>
            <person name="Takeuchi C."/>
            <person name="Yamada M."/>
            <person name="Tabata S."/>
        </authorList>
    </citation>
    <scope>NUCLEOTIDE SEQUENCE [LARGE SCALE GENOMIC DNA]</scope>
    <source>
        <strain evidence="9">ATCC 29082 / PCC 7421</strain>
    </source>
</reference>
<evidence type="ECO:0000256" key="1">
    <source>
        <dbReference type="ARBA" id="ARBA00022553"/>
    </source>
</evidence>
<evidence type="ECO:0000313" key="9">
    <source>
        <dbReference type="Proteomes" id="UP000000557"/>
    </source>
</evidence>
<name>Q7NFG2_GLOVI</name>
<dbReference type="SUPFAM" id="SSF46785">
    <property type="entry name" value="Winged helix' DNA-binding domain"/>
    <property type="match status" value="1"/>
</dbReference>
<dbReference type="PANTHER" id="PTHR48111">
    <property type="entry name" value="REGULATOR OF RPOS"/>
    <property type="match status" value="1"/>
</dbReference>
<dbReference type="PhylomeDB" id="Q7NFG2"/>
<dbReference type="Gene3D" id="3.40.50.2300">
    <property type="match status" value="1"/>
</dbReference>
<evidence type="ECO:0000313" key="8">
    <source>
        <dbReference type="EMBL" id="BAC91504.1"/>
    </source>
</evidence>
<feature type="domain" description="Response regulatory" evidence="6">
    <location>
        <begin position="3"/>
        <end position="119"/>
    </location>
</feature>
<dbReference type="Pfam" id="PF13545">
    <property type="entry name" value="HTH_Crp_2"/>
    <property type="match status" value="1"/>
</dbReference>